<organism evidence="3 4">
    <name type="scientific">Paenimyroides ummariense</name>
    <dbReference type="NCBI Taxonomy" id="913024"/>
    <lineage>
        <taxon>Bacteria</taxon>
        <taxon>Pseudomonadati</taxon>
        <taxon>Bacteroidota</taxon>
        <taxon>Flavobacteriia</taxon>
        <taxon>Flavobacteriales</taxon>
        <taxon>Flavobacteriaceae</taxon>
        <taxon>Paenimyroides</taxon>
    </lineage>
</organism>
<evidence type="ECO:0000256" key="2">
    <source>
        <dbReference type="SAM" id="SignalP"/>
    </source>
</evidence>
<keyword evidence="4" id="KW-1185">Reference proteome</keyword>
<dbReference type="RefSeq" id="WP_091522873.1">
    <property type="nucleotide sequence ID" value="NZ_FOVI01000011.1"/>
</dbReference>
<name>A0A1I5BYA6_9FLAO</name>
<evidence type="ECO:0000313" key="4">
    <source>
        <dbReference type="Proteomes" id="UP000199036"/>
    </source>
</evidence>
<protein>
    <recommendedName>
        <fullName evidence="5">Lipoprotein</fullName>
    </recommendedName>
</protein>
<sequence length="235" mass="24556">MKKVFLSLATIAFVAAGSLTVTSCGGDDSTPGGGGGGGEPITSNGKMKYNNQDFALDTAVSQIYAQKNAQGQNVASAFRLPINNGQDTITVTRWNIIAHNGEDAQTSENYHQVSIFVPVNGNSIVKPNAAETIYPAGIAIYAGSVDTPLDLGQISAFDIKFNNFVDTGDDSATINYTSSVTGANGTVTTEYDGKLNGTFAYIPSAAPKGKNVKFSQGEKIDLNNITLSKDAILAK</sequence>
<dbReference type="AlphaFoldDB" id="A0A1I5BYA6"/>
<accession>A0A1I5BYA6</accession>
<gene>
    <name evidence="3" type="ORF">SAMN05421741_11120</name>
</gene>
<keyword evidence="2" id="KW-0732">Signal</keyword>
<feature type="region of interest" description="Disordered" evidence="1">
    <location>
        <begin position="24"/>
        <end position="44"/>
    </location>
</feature>
<reference evidence="4" key="1">
    <citation type="submission" date="2016-10" db="EMBL/GenBank/DDBJ databases">
        <authorList>
            <person name="Varghese N."/>
            <person name="Submissions S."/>
        </authorList>
    </citation>
    <scope>NUCLEOTIDE SEQUENCE [LARGE SCALE GENOMIC DNA]</scope>
    <source>
        <strain evidence="4">DS-12</strain>
    </source>
</reference>
<dbReference type="PROSITE" id="PS51257">
    <property type="entry name" value="PROKAR_LIPOPROTEIN"/>
    <property type="match status" value="1"/>
</dbReference>
<dbReference type="Proteomes" id="UP000199036">
    <property type="component" value="Unassembled WGS sequence"/>
</dbReference>
<feature type="signal peptide" evidence="2">
    <location>
        <begin position="1"/>
        <end position="23"/>
    </location>
</feature>
<evidence type="ECO:0000313" key="3">
    <source>
        <dbReference type="EMBL" id="SFN79759.1"/>
    </source>
</evidence>
<proteinExistence type="predicted"/>
<evidence type="ECO:0000256" key="1">
    <source>
        <dbReference type="SAM" id="MobiDB-lite"/>
    </source>
</evidence>
<evidence type="ECO:0008006" key="5">
    <source>
        <dbReference type="Google" id="ProtNLM"/>
    </source>
</evidence>
<dbReference type="EMBL" id="FOVI01000011">
    <property type="protein sequence ID" value="SFN79759.1"/>
    <property type="molecule type" value="Genomic_DNA"/>
</dbReference>
<dbReference type="OrthoDB" id="1122951at2"/>
<feature type="chain" id="PRO_5011750969" description="Lipoprotein" evidence="2">
    <location>
        <begin position="24"/>
        <end position="235"/>
    </location>
</feature>